<keyword evidence="11" id="KW-1185">Reference proteome</keyword>
<feature type="transmembrane region" description="Helical" evidence="7">
    <location>
        <begin position="56"/>
        <end position="80"/>
    </location>
</feature>
<dbReference type="Gene3D" id="3.30.70.1230">
    <property type="entry name" value="Nucleotide cyclase"/>
    <property type="match status" value="1"/>
</dbReference>
<accession>A0ABR5VCV6</accession>
<evidence type="ECO:0000256" key="2">
    <source>
        <dbReference type="ARBA" id="ARBA00005381"/>
    </source>
</evidence>
<keyword evidence="4 7" id="KW-0812">Transmembrane</keyword>
<dbReference type="Pfam" id="PF00672">
    <property type="entry name" value="HAMP"/>
    <property type="match status" value="1"/>
</dbReference>
<dbReference type="PROSITE" id="PS50125">
    <property type="entry name" value="GUANYLATE_CYCLASE_2"/>
    <property type="match status" value="1"/>
</dbReference>
<dbReference type="GeneID" id="72411489"/>
<feature type="transmembrane region" description="Helical" evidence="7">
    <location>
        <begin position="187"/>
        <end position="209"/>
    </location>
</feature>
<dbReference type="SUPFAM" id="SSF158472">
    <property type="entry name" value="HAMP domain-like"/>
    <property type="match status" value="1"/>
</dbReference>
<dbReference type="EMBL" id="LTEB01000010">
    <property type="protein sequence ID" value="KXU19184.1"/>
    <property type="molecule type" value="Genomic_DNA"/>
</dbReference>
<feature type="transmembrane region" description="Helical" evidence="7">
    <location>
        <begin position="221"/>
        <end position="245"/>
    </location>
</feature>
<dbReference type="Gene3D" id="6.10.340.10">
    <property type="match status" value="1"/>
</dbReference>
<keyword evidence="6 7" id="KW-0472">Membrane</keyword>
<proteinExistence type="inferred from homology"/>
<dbReference type="PANTHER" id="PTHR43081">
    <property type="entry name" value="ADENYLATE CYCLASE, TERMINAL-DIFFERENTIATION SPECIFIC-RELATED"/>
    <property type="match status" value="1"/>
</dbReference>
<keyword evidence="3" id="KW-1003">Cell membrane</keyword>
<organism evidence="10 11">
    <name type="scientific">Corynebacterium simulans</name>
    <dbReference type="NCBI Taxonomy" id="146827"/>
    <lineage>
        <taxon>Bacteria</taxon>
        <taxon>Bacillati</taxon>
        <taxon>Actinomycetota</taxon>
        <taxon>Actinomycetes</taxon>
        <taxon>Mycobacteriales</taxon>
        <taxon>Corynebacteriaceae</taxon>
        <taxon>Corynebacterium</taxon>
    </lineage>
</organism>
<sequence>MNRLLRGARWLMGTQWPMYATLVLGSNILGAVAIMTFVVFFLPMPEIKDFTSDVPHLALIGVLYVSFAVLIGISVTLLLFRPVLDWQRNPEAHDPNMVRNLVLRIPIYQAAVAGLVWIIGIVLAIIIATQSSGSLGLVVGVSTTLAGLLVVLLTYLQAERLVRPVAAQAVARRFEDSTLEPPIKYRLIYTWVMTSGIPLVGIALVLVGQRTGMFTDNANDIMPAVIALALTALGTGFTGTVFAMMSVVDPIVELQDAINRVRRGENDVQVDIYDGSELGVLQAGFNEMMRGLRERQRVRDIFGRYVGIEVAQRALEERPELGGEDRKVAVLFIDVIGSTTFAVNHTPEEVVEELNKFFEHVVEVVHRNKGIINKFQGDAALAVFGAPLNVYDANSMALQAARELRQELRGLELQAGIGVAAGHVVAGHIGGADRFEYTVIGDAVNEAARLTELAKDTPGQVLTNSATLRGANEAEQARWTMMKSIELRGRRRMTRLARPIRSTLAERAEQ</sequence>
<dbReference type="InterPro" id="IPR003660">
    <property type="entry name" value="HAMP_dom"/>
</dbReference>
<dbReference type="SMART" id="SM00044">
    <property type="entry name" value="CYCc"/>
    <property type="match status" value="1"/>
</dbReference>
<name>A0ABR5VCV6_9CORY</name>
<comment type="subcellular location">
    <subcellularLocation>
        <location evidence="1">Cell membrane</location>
        <topology evidence="1">Multi-pass membrane protein</topology>
    </subcellularLocation>
</comment>
<evidence type="ECO:0000256" key="6">
    <source>
        <dbReference type="ARBA" id="ARBA00023136"/>
    </source>
</evidence>
<reference evidence="10 11" key="1">
    <citation type="journal article" date="2016" name="Int. J. Syst. Evol. Microbiol.">
        <title>Resolving the Complexity of Human Skin Metagenomes Using Single-Molecule Sequencing.</title>
        <authorList>
            <consortium name="NISC Comparative Sequencing Program"/>
            <person name="Tsai Y.C."/>
            <person name="Conlan S."/>
            <person name="Deming C."/>
            <person name="Segre J.A."/>
            <person name="Kong H.H."/>
            <person name="Korlach J."/>
            <person name="Oh J."/>
        </authorList>
    </citation>
    <scope>NUCLEOTIDE SEQUENCE [LARGE SCALE GENOMIC DNA]</scope>
    <source>
        <strain evidence="10 11">1B08</strain>
    </source>
</reference>
<evidence type="ECO:0000256" key="4">
    <source>
        <dbReference type="ARBA" id="ARBA00022692"/>
    </source>
</evidence>
<dbReference type="PROSITE" id="PS50885">
    <property type="entry name" value="HAMP"/>
    <property type="match status" value="1"/>
</dbReference>
<protein>
    <submittedName>
        <fullName evidence="10">HAMP domain protein</fullName>
    </submittedName>
</protein>
<dbReference type="Pfam" id="PF00211">
    <property type="entry name" value="Guanylate_cyc"/>
    <property type="match status" value="1"/>
</dbReference>
<feature type="transmembrane region" description="Helical" evidence="7">
    <location>
        <begin position="101"/>
        <end position="128"/>
    </location>
</feature>
<dbReference type="InterPro" id="IPR029787">
    <property type="entry name" value="Nucleotide_cyclase"/>
</dbReference>
<evidence type="ECO:0000313" key="10">
    <source>
        <dbReference type="EMBL" id="KXU19184.1"/>
    </source>
</evidence>
<evidence type="ECO:0000259" key="8">
    <source>
        <dbReference type="PROSITE" id="PS50125"/>
    </source>
</evidence>
<dbReference type="InterPro" id="IPR001054">
    <property type="entry name" value="A/G_cyclase"/>
</dbReference>
<dbReference type="RefSeq" id="WP_049147246.1">
    <property type="nucleotide sequence ID" value="NZ_CP014634.1"/>
</dbReference>
<feature type="domain" description="Guanylate cyclase" evidence="8">
    <location>
        <begin position="329"/>
        <end position="451"/>
    </location>
</feature>
<dbReference type="Proteomes" id="UP000070339">
    <property type="component" value="Unassembled WGS sequence"/>
</dbReference>
<dbReference type="SUPFAM" id="SSF55073">
    <property type="entry name" value="Nucleotide cyclase"/>
    <property type="match status" value="1"/>
</dbReference>
<dbReference type="InterPro" id="IPR050697">
    <property type="entry name" value="Adenylyl/Guanylyl_Cyclase_3/4"/>
</dbReference>
<dbReference type="CDD" id="cd06225">
    <property type="entry name" value="HAMP"/>
    <property type="match status" value="1"/>
</dbReference>
<comment type="caution">
    <text evidence="10">The sequence shown here is derived from an EMBL/GenBank/DDBJ whole genome shotgun (WGS) entry which is preliminary data.</text>
</comment>
<feature type="domain" description="HAMP" evidence="9">
    <location>
        <begin position="245"/>
        <end position="297"/>
    </location>
</feature>
<keyword evidence="5 7" id="KW-1133">Transmembrane helix</keyword>
<evidence type="ECO:0000313" key="11">
    <source>
        <dbReference type="Proteomes" id="UP000070339"/>
    </source>
</evidence>
<feature type="transmembrane region" description="Helical" evidence="7">
    <location>
        <begin position="134"/>
        <end position="156"/>
    </location>
</feature>
<evidence type="ECO:0000256" key="7">
    <source>
        <dbReference type="SAM" id="Phobius"/>
    </source>
</evidence>
<evidence type="ECO:0000256" key="3">
    <source>
        <dbReference type="ARBA" id="ARBA00022475"/>
    </source>
</evidence>
<dbReference type="SMART" id="SM00304">
    <property type="entry name" value="HAMP"/>
    <property type="match status" value="1"/>
</dbReference>
<evidence type="ECO:0000259" key="9">
    <source>
        <dbReference type="PROSITE" id="PS50885"/>
    </source>
</evidence>
<gene>
    <name evidence="10" type="ORF">WM41_0180</name>
</gene>
<evidence type="ECO:0000256" key="1">
    <source>
        <dbReference type="ARBA" id="ARBA00004651"/>
    </source>
</evidence>
<dbReference type="CDD" id="cd07302">
    <property type="entry name" value="CHD"/>
    <property type="match status" value="1"/>
</dbReference>
<feature type="transmembrane region" description="Helical" evidence="7">
    <location>
        <begin position="21"/>
        <end position="44"/>
    </location>
</feature>
<comment type="similarity">
    <text evidence="2">Belongs to the adenylyl cyclase class-3 family.</text>
</comment>
<dbReference type="PANTHER" id="PTHR43081:SF17">
    <property type="entry name" value="BLL5647 PROTEIN"/>
    <property type="match status" value="1"/>
</dbReference>
<evidence type="ECO:0000256" key="5">
    <source>
        <dbReference type="ARBA" id="ARBA00022989"/>
    </source>
</evidence>